<keyword evidence="2" id="KW-1185">Reference proteome</keyword>
<dbReference type="OrthoDB" id="48988at2759"/>
<dbReference type="Proteomes" id="UP000184267">
    <property type="component" value="Unassembled WGS sequence"/>
</dbReference>
<accession>A0A1M2V6T5</accession>
<proteinExistence type="predicted"/>
<evidence type="ECO:0000313" key="1">
    <source>
        <dbReference type="EMBL" id="OJT03319.1"/>
    </source>
</evidence>
<organism evidence="1 2">
    <name type="scientific">Trametes pubescens</name>
    <name type="common">White-rot fungus</name>
    <dbReference type="NCBI Taxonomy" id="154538"/>
    <lineage>
        <taxon>Eukaryota</taxon>
        <taxon>Fungi</taxon>
        <taxon>Dikarya</taxon>
        <taxon>Basidiomycota</taxon>
        <taxon>Agaricomycotina</taxon>
        <taxon>Agaricomycetes</taxon>
        <taxon>Polyporales</taxon>
        <taxon>Polyporaceae</taxon>
        <taxon>Trametes</taxon>
    </lineage>
</organism>
<dbReference type="EMBL" id="MNAD01001619">
    <property type="protein sequence ID" value="OJT03319.1"/>
    <property type="molecule type" value="Genomic_DNA"/>
</dbReference>
<reference evidence="1 2" key="1">
    <citation type="submission" date="2016-10" db="EMBL/GenBank/DDBJ databases">
        <title>Genome sequence of the basidiomycete white-rot fungus Trametes pubescens.</title>
        <authorList>
            <person name="Makela M.R."/>
            <person name="Granchi Z."/>
            <person name="Peng M."/>
            <person name="De Vries R.P."/>
            <person name="Grigoriev I."/>
            <person name="Riley R."/>
            <person name="Hilden K."/>
        </authorList>
    </citation>
    <scope>NUCLEOTIDE SEQUENCE [LARGE SCALE GENOMIC DNA]</scope>
    <source>
        <strain evidence="1 2">FBCC735</strain>
    </source>
</reference>
<evidence type="ECO:0000313" key="2">
    <source>
        <dbReference type="Proteomes" id="UP000184267"/>
    </source>
</evidence>
<dbReference type="AlphaFoldDB" id="A0A1M2V6T5"/>
<gene>
    <name evidence="1" type="ORF">TRAPUB_6097</name>
</gene>
<name>A0A1M2V6T5_TRAPU</name>
<protein>
    <submittedName>
        <fullName evidence="1">Uncharacterized protein</fullName>
    </submittedName>
</protein>
<comment type="caution">
    <text evidence="1">The sequence shown here is derived from an EMBL/GenBank/DDBJ whole genome shotgun (WGS) entry which is preliminary data.</text>
</comment>
<sequence>MGIWGVLARTVTRVALTLEASRHLYAGYKPETRMIDARSVMQYGIPQTEDEKKMSLRKFLSQVGSGARIG</sequence>